<keyword evidence="2" id="KW-1185">Reference proteome</keyword>
<dbReference type="Proteomes" id="UP001500837">
    <property type="component" value="Unassembled WGS sequence"/>
</dbReference>
<sequence>MISEETPPDLDLTGEWEARLERRTVAERVSEGAMALTAPTPVREIAERADCATAEVRPHLEWLVERGILEKATDDPAHFVRNEAYVEFRRITELRREFETPEAIADAIEKYRERERDLAAFFEVASPDDVVLADVDSEDLDEVYDRLSEWRAITRRLRDLTEAKRRLEARQVGCSLLGLAE</sequence>
<organism evidence="1 2">
    <name type="scientific">Halarchaeum salinum</name>
    <dbReference type="NCBI Taxonomy" id="489912"/>
    <lineage>
        <taxon>Archaea</taxon>
        <taxon>Methanobacteriati</taxon>
        <taxon>Methanobacteriota</taxon>
        <taxon>Stenosarchaea group</taxon>
        <taxon>Halobacteria</taxon>
        <taxon>Halobacteriales</taxon>
        <taxon>Halobacteriaceae</taxon>
    </lineage>
</organism>
<evidence type="ECO:0008006" key="3">
    <source>
        <dbReference type="Google" id="ProtNLM"/>
    </source>
</evidence>
<dbReference type="EMBL" id="BAAABL010000037">
    <property type="protein sequence ID" value="GAA0296948.1"/>
    <property type="molecule type" value="Genomic_DNA"/>
</dbReference>
<gene>
    <name evidence="1" type="ORF">GCM10009066_09160</name>
</gene>
<dbReference type="InterPro" id="IPR055766">
    <property type="entry name" value="DUF7342"/>
</dbReference>
<protein>
    <recommendedName>
        <fullName evidence="3">ArsR family transcriptional regulator</fullName>
    </recommendedName>
</protein>
<accession>A0AAV3S763</accession>
<reference evidence="1 2" key="1">
    <citation type="journal article" date="2019" name="Int. J. Syst. Evol. Microbiol.">
        <title>The Global Catalogue of Microorganisms (GCM) 10K type strain sequencing project: providing services to taxonomists for standard genome sequencing and annotation.</title>
        <authorList>
            <consortium name="The Broad Institute Genomics Platform"/>
            <consortium name="The Broad Institute Genome Sequencing Center for Infectious Disease"/>
            <person name="Wu L."/>
            <person name="Ma J."/>
        </authorList>
    </citation>
    <scope>NUCLEOTIDE SEQUENCE [LARGE SCALE GENOMIC DNA]</scope>
    <source>
        <strain evidence="1 2">JCM 16330</strain>
    </source>
</reference>
<evidence type="ECO:0000313" key="1">
    <source>
        <dbReference type="EMBL" id="GAA0296948.1"/>
    </source>
</evidence>
<dbReference type="AlphaFoldDB" id="A0AAV3S763"/>
<name>A0AAV3S763_9EURY</name>
<comment type="caution">
    <text evidence="1">The sequence shown here is derived from an EMBL/GenBank/DDBJ whole genome shotgun (WGS) entry which is preliminary data.</text>
</comment>
<proteinExistence type="predicted"/>
<dbReference type="Pfam" id="PF24033">
    <property type="entry name" value="DUF7342"/>
    <property type="match status" value="1"/>
</dbReference>
<evidence type="ECO:0000313" key="2">
    <source>
        <dbReference type="Proteomes" id="UP001500837"/>
    </source>
</evidence>